<feature type="transmembrane region" description="Helical" evidence="6">
    <location>
        <begin position="65"/>
        <end position="82"/>
    </location>
</feature>
<dbReference type="Gene3D" id="3.90.1310.10">
    <property type="entry name" value="Penicillin-binding protein 2a (Domain 2)"/>
    <property type="match status" value="1"/>
</dbReference>
<keyword evidence="5 6" id="KW-0472">Membrane</keyword>
<comment type="subcellular location">
    <subcellularLocation>
        <location evidence="1">Membrane</location>
        <topology evidence="1">Multi-pass membrane protein</topology>
    </subcellularLocation>
</comment>
<accession>A0A7C9NSQ7</accession>
<dbReference type="GO" id="GO:0071972">
    <property type="term" value="F:peptidoglycan L,D-transpeptidase activity"/>
    <property type="evidence" value="ECO:0007669"/>
    <property type="project" value="TreeGrafter"/>
</dbReference>
<dbReference type="GO" id="GO:0051301">
    <property type="term" value="P:cell division"/>
    <property type="evidence" value="ECO:0007669"/>
    <property type="project" value="InterPro"/>
</dbReference>
<dbReference type="Pfam" id="PF21922">
    <property type="entry name" value="PBP_dimer_2"/>
    <property type="match status" value="1"/>
</dbReference>
<dbReference type="EMBL" id="QWKH01000036">
    <property type="protein sequence ID" value="NBI34589.1"/>
    <property type="molecule type" value="Genomic_DNA"/>
</dbReference>
<evidence type="ECO:0000256" key="1">
    <source>
        <dbReference type="ARBA" id="ARBA00004141"/>
    </source>
</evidence>
<feature type="transmembrane region" description="Helical" evidence="6">
    <location>
        <begin position="160"/>
        <end position="176"/>
    </location>
</feature>
<feature type="transmembrane region" description="Helical" evidence="6">
    <location>
        <begin position="197"/>
        <end position="214"/>
    </location>
</feature>
<dbReference type="GO" id="GO:0008658">
    <property type="term" value="F:penicillin binding"/>
    <property type="evidence" value="ECO:0007669"/>
    <property type="project" value="InterPro"/>
</dbReference>
<comment type="caution">
    <text evidence="9">The sequence shown here is derived from an EMBL/GenBank/DDBJ whole genome shotgun (WGS) entry which is preliminary data.</text>
</comment>
<feature type="domain" description="Penicillin binding protein A dimerisation" evidence="8">
    <location>
        <begin position="498"/>
        <end position="580"/>
    </location>
</feature>
<evidence type="ECO:0000313" key="9">
    <source>
        <dbReference type="EMBL" id="NBI34589.1"/>
    </source>
</evidence>
<feature type="transmembrane region" description="Helical" evidence="6">
    <location>
        <begin position="33"/>
        <end position="53"/>
    </location>
</feature>
<keyword evidence="9" id="KW-0808">Transferase</keyword>
<feature type="transmembrane region" description="Helical" evidence="6">
    <location>
        <begin position="329"/>
        <end position="350"/>
    </location>
</feature>
<dbReference type="SUPFAM" id="SSF56601">
    <property type="entry name" value="beta-lactamase/transpeptidase-like"/>
    <property type="match status" value="1"/>
</dbReference>
<dbReference type="InterPro" id="IPR050515">
    <property type="entry name" value="Beta-lactam/transpept"/>
</dbReference>
<keyword evidence="3" id="KW-0133">Cell shape</keyword>
<protein>
    <submittedName>
        <fullName evidence="9">Peptidoglycan glycosyltransferase</fullName>
    </submittedName>
</protein>
<evidence type="ECO:0000256" key="3">
    <source>
        <dbReference type="ARBA" id="ARBA00022960"/>
    </source>
</evidence>
<sequence>MTRRNLELILLFLAAPLVIALFAMIALNQDQPLNMNTLGVPLGIFAAFFVAHLSIRKLAPDADSAILPIAFALSGIGIAFVTRLTPNLAVNQLMFLFMGIGCMIVVLAASKHLHKIVNYKYTLMLLGFLLLLSPLIPGLGQEIYGSRIWIHLGSYSFQPGELAKILIVLFLAGYLAQNREMLSVFTLRVGPLRLPDFRTLLPLLLMWGMALVIVVFEKDLGSALVFFLVFLTMLYVATGKKLYVITALGLIAIGGVFAYGAFDHVQVRVATWLNPFADAQNTGYQLTQALYSIADGDLFGVGVGRGLAGAIPIPVVESDFIFAAVAEEIGLLGAAGILLLYLCLAIRGFVTAARAKSDVSSFVAVGATALIVLQAFIIVGGVTRLIPLTGLTLPFISQGGSSLLASFIAVALLLRAGDEGTGVETEMTTTSISSAHGGTGVLGRISLGRRLTSTLIVIALMFAALVANLTLIMVVQAGEYQNMAGNNHTMMKEARNHRGTIATYDGVVLAESVLTDEGTYERVYPAGDLAAHIVGYASDQYGTSGIEQSFNDTLKGDRNFATWTDVLKSLAGSGVDGNDVTLTINSTIQQAAQDALVGNVGACVVLDPKTGAVLAMASSPTYDASQFAELLQAAAEGNVDDDSAMLNRATLALYAPGSTFKMVSLATALQDGVATADSVYNSPGTMDIGNAPVTNFDSIDYGQITLRRATELSSNTVFGQLGVEMGAERLVKGAKAFGFNDPLDFQLPLYTSLMPDPADMTTWETAWAAAGEPVGENETDNHPSPAGPQATVLEMALVGAGIANEGTIMKPYLVDGIYGANGARSFTASPSKLLDAISPDTAATVTDILKGVVTSGTGTLAAVSGVEVAGKTGTAEKDTGDDSWFVGFAPADNPQVVVAIVIEKFEANGQGRENSGAAKAQNVLNTALQVQGVL</sequence>
<feature type="transmembrane region" description="Helical" evidence="6">
    <location>
        <begin position="7"/>
        <end position="27"/>
    </location>
</feature>
<feature type="transmembrane region" description="Helical" evidence="6">
    <location>
        <begin position="242"/>
        <end position="262"/>
    </location>
</feature>
<dbReference type="Pfam" id="PF00905">
    <property type="entry name" value="Transpeptidase"/>
    <property type="match status" value="1"/>
</dbReference>
<evidence type="ECO:0000256" key="6">
    <source>
        <dbReference type="SAM" id="Phobius"/>
    </source>
</evidence>
<evidence type="ECO:0000259" key="8">
    <source>
        <dbReference type="Pfam" id="PF21922"/>
    </source>
</evidence>
<evidence type="ECO:0000256" key="4">
    <source>
        <dbReference type="ARBA" id="ARBA00022989"/>
    </source>
</evidence>
<dbReference type="InterPro" id="IPR054120">
    <property type="entry name" value="PBPA_dimer"/>
</dbReference>
<feature type="transmembrane region" description="Helical" evidence="6">
    <location>
        <begin position="454"/>
        <end position="475"/>
    </location>
</feature>
<dbReference type="GO" id="GO:0005886">
    <property type="term" value="C:plasma membrane"/>
    <property type="evidence" value="ECO:0007669"/>
    <property type="project" value="TreeGrafter"/>
</dbReference>
<dbReference type="GO" id="GO:0016740">
    <property type="term" value="F:transferase activity"/>
    <property type="evidence" value="ECO:0007669"/>
    <property type="project" value="UniProtKB-KW"/>
</dbReference>
<proteinExistence type="predicted"/>
<feature type="transmembrane region" description="Helical" evidence="6">
    <location>
        <begin position="121"/>
        <end position="140"/>
    </location>
</feature>
<dbReference type="InterPro" id="IPR001182">
    <property type="entry name" value="FtsW/RodA"/>
</dbReference>
<dbReference type="Gene3D" id="3.40.710.10">
    <property type="entry name" value="DD-peptidase/beta-lactamase superfamily"/>
    <property type="match status" value="1"/>
</dbReference>
<feature type="transmembrane region" description="Helical" evidence="6">
    <location>
        <begin position="220"/>
        <end position="237"/>
    </location>
</feature>
<keyword evidence="2 6" id="KW-0812">Transmembrane</keyword>
<feature type="transmembrane region" description="Helical" evidence="6">
    <location>
        <begin position="88"/>
        <end position="109"/>
    </location>
</feature>
<evidence type="ECO:0000256" key="2">
    <source>
        <dbReference type="ARBA" id="ARBA00022692"/>
    </source>
</evidence>
<dbReference type="PANTHER" id="PTHR30627">
    <property type="entry name" value="PEPTIDOGLYCAN D,D-TRANSPEPTIDASE"/>
    <property type="match status" value="1"/>
</dbReference>
<feature type="transmembrane region" description="Helical" evidence="6">
    <location>
        <begin position="395"/>
        <end position="414"/>
    </location>
</feature>
<name>A0A7C9NSQ7_9BACT</name>
<evidence type="ECO:0000259" key="7">
    <source>
        <dbReference type="Pfam" id="PF00905"/>
    </source>
</evidence>
<dbReference type="GO" id="GO:0008360">
    <property type="term" value="P:regulation of cell shape"/>
    <property type="evidence" value="ECO:0007669"/>
    <property type="project" value="UniProtKB-KW"/>
</dbReference>
<dbReference type="AlphaFoldDB" id="A0A7C9NSQ7"/>
<dbReference type="PANTHER" id="PTHR30627:SF24">
    <property type="entry name" value="PENICILLIN-BINDING PROTEIN 4B"/>
    <property type="match status" value="1"/>
</dbReference>
<organism evidence="9">
    <name type="scientific">Muribaculaceae bacterium Z82</name>
    <dbReference type="NCBI Taxonomy" id="2304548"/>
    <lineage>
        <taxon>Bacteria</taxon>
        <taxon>Pseudomonadati</taxon>
        <taxon>Bacteroidota</taxon>
        <taxon>Bacteroidia</taxon>
        <taxon>Bacteroidales</taxon>
        <taxon>Muribaculaceae</taxon>
    </lineage>
</organism>
<keyword evidence="4 6" id="KW-1133">Transmembrane helix</keyword>
<dbReference type="Pfam" id="PF01098">
    <property type="entry name" value="FTSW_RODA_SPOVE"/>
    <property type="match status" value="1"/>
</dbReference>
<evidence type="ECO:0000256" key="5">
    <source>
        <dbReference type="ARBA" id="ARBA00023136"/>
    </source>
</evidence>
<reference evidence="9" key="1">
    <citation type="submission" date="2018-08" db="EMBL/GenBank/DDBJ databases">
        <title>Murine metabolic-syndrome-specific gut microbial biobank.</title>
        <authorList>
            <person name="Liu C."/>
        </authorList>
    </citation>
    <scope>NUCLEOTIDE SEQUENCE [LARGE SCALE GENOMIC DNA]</scope>
    <source>
        <strain evidence="9">Z82</strain>
    </source>
</reference>
<gene>
    <name evidence="9" type="ORF">D1639_06010</name>
</gene>
<feature type="domain" description="Penicillin-binding protein transpeptidase" evidence="7">
    <location>
        <begin position="601"/>
        <end position="925"/>
    </location>
</feature>
<dbReference type="InterPro" id="IPR001460">
    <property type="entry name" value="PCN-bd_Tpept"/>
</dbReference>
<feature type="transmembrane region" description="Helical" evidence="6">
    <location>
        <begin position="362"/>
        <end position="383"/>
    </location>
</feature>
<dbReference type="GO" id="GO:0071555">
    <property type="term" value="P:cell wall organization"/>
    <property type="evidence" value="ECO:0007669"/>
    <property type="project" value="TreeGrafter"/>
</dbReference>
<dbReference type="InterPro" id="IPR012338">
    <property type="entry name" value="Beta-lactam/transpept-like"/>
</dbReference>